<dbReference type="Pfam" id="PF13304">
    <property type="entry name" value="AAA_21"/>
    <property type="match status" value="1"/>
</dbReference>
<evidence type="ECO:0000256" key="4">
    <source>
        <dbReference type="ARBA" id="ARBA00022496"/>
    </source>
</evidence>
<name>A0ABU8MW91_9PSEU</name>
<keyword evidence="3" id="KW-1003">Cell membrane</keyword>
<keyword evidence="2" id="KW-0813">Transport</keyword>
<dbReference type="InterPro" id="IPR051535">
    <property type="entry name" value="Siderophore_ABC-ATPase"/>
</dbReference>
<evidence type="ECO:0000256" key="8">
    <source>
        <dbReference type="SAM" id="MobiDB-lite"/>
    </source>
</evidence>
<keyword evidence="6" id="KW-0406">Ion transport</keyword>
<dbReference type="InterPro" id="IPR003959">
    <property type="entry name" value="ATPase_AAA_core"/>
</dbReference>
<feature type="region of interest" description="Disordered" evidence="8">
    <location>
        <begin position="1"/>
        <end position="24"/>
    </location>
</feature>
<dbReference type="PANTHER" id="PTHR42771">
    <property type="entry name" value="IRON(3+)-HYDROXAMATE IMPORT ATP-BINDING PROTEIN FHUC"/>
    <property type="match status" value="1"/>
</dbReference>
<comment type="caution">
    <text evidence="10">The sequence shown here is derived from an EMBL/GenBank/DDBJ whole genome shotgun (WGS) entry which is preliminary data.</text>
</comment>
<keyword evidence="5" id="KW-0408">Iron</keyword>
<feature type="domain" description="AAA+ ATPase" evidence="9">
    <location>
        <begin position="61"/>
        <end position="239"/>
    </location>
</feature>
<dbReference type="InterPro" id="IPR027417">
    <property type="entry name" value="P-loop_NTPase"/>
</dbReference>
<dbReference type="Proteomes" id="UP001385809">
    <property type="component" value="Unassembled WGS sequence"/>
</dbReference>
<evidence type="ECO:0000256" key="1">
    <source>
        <dbReference type="ARBA" id="ARBA00004202"/>
    </source>
</evidence>
<evidence type="ECO:0000256" key="2">
    <source>
        <dbReference type="ARBA" id="ARBA00022448"/>
    </source>
</evidence>
<evidence type="ECO:0000256" key="5">
    <source>
        <dbReference type="ARBA" id="ARBA00023004"/>
    </source>
</evidence>
<dbReference type="InterPro" id="IPR038729">
    <property type="entry name" value="Rad50/SbcC_AAA"/>
</dbReference>
<keyword evidence="4" id="KW-0410">Iron transport</keyword>
<dbReference type="RefSeq" id="WP_337698152.1">
    <property type="nucleotide sequence ID" value="NZ_JBBEGN010000025.1"/>
</dbReference>
<evidence type="ECO:0000259" key="9">
    <source>
        <dbReference type="SMART" id="SM00382"/>
    </source>
</evidence>
<dbReference type="EMBL" id="JBBEGN010000025">
    <property type="protein sequence ID" value="MEJ2871580.1"/>
    <property type="molecule type" value="Genomic_DNA"/>
</dbReference>
<sequence length="273" mass="28958">MSPARGPGRTRVTGADEAPPPGSSDVFVQHVRLGPDAGSEGYPYDLPVVRALRDTGGLGLDRPVTFLVGHNGSGKSTLVEALAVAVGLNAEGGSPNFRFATADAHSSLGEALVVRRGRRKPRSSFFLRAESFFNVVSEIDRLDREDGPGASVVGGYGGVPLHERSHGESFLDLFVHRFRPDGLYLLDEPEAALSPQGAMAVLARIHDLARRGAQFVIATHSPILLAVPDARILELDDGGAWQAVAYDAAMPVVLTRAFLADPARHLADLLDDG</sequence>
<evidence type="ECO:0000256" key="6">
    <source>
        <dbReference type="ARBA" id="ARBA00023065"/>
    </source>
</evidence>
<dbReference type="SMART" id="SM00382">
    <property type="entry name" value="AAA"/>
    <property type="match status" value="1"/>
</dbReference>
<dbReference type="InterPro" id="IPR003593">
    <property type="entry name" value="AAA+_ATPase"/>
</dbReference>
<evidence type="ECO:0000256" key="3">
    <source>
        <dbReference type="ARBA" id="ARBA00022475"/>
    </source>
</evidence>
<dbReference type="Pfam" id="PF13476">
    <property type="entry name" value="AAA_23"/>
    <property type="match status" value="1"/>
</dbReference>
<dbReference type="Gene3D" id="3.40.50.300">
    <property type="entry name" value="P-loop containing nucleotide triphosphate hydrolases"/>
    <property type="match status" value="2"/>
</dbReference>
<reference evidence="10 11" key="1">
    <citation type="submission" date="2024-03" db="EMBL/GenBank/DDBJ databases">
        <title>Actinomycetospora sp. OC33-EN08, a novel actinomycete isolated from wild orchid (Aerides multiflora).</title>
        <authorList>
            <person name="Suriyachadkun C."/>
        </authorList>
    </citation>
    <scope>NUCLEOTIDE SEQUENCE [LARGE SCALE GENOMIC DNA]</scope>
    <source>
        <strain evidence="10 11">OC33-EN08</strain>
    </source>
</reference>
<evidence type="ECO:0000256" key="7">
    <source>
        <dbReference type="ARBA" id="ARBA00023136"/>
    </source>
</evidence>
<evidence type="ECO:0000313" key="11">
    <source>
        <dbReference type="Proteomes" id="UP001385809"/>
    </source>
</evidence>
<dbReference type="PANTHER" id="PTHR42771:SF2">
    <property type="entry name" value="IRON(3+)-HYDROXAMATE IMPORT ATP-BINDING PROTEIN FHUC"/>
    <property type="match status" value="1"/>
</dbReference>
<proteinExistence type="predicted"/>
<keyword evidence="7" id="KW-0472">Membrane</keyword>
<organism evidence="10 11">
    <name type="scientific">Actinomycetospora aurantiaca</name>
    <dbReference type="NCBI Taxonomy" id="3129233"/>
    <lineage>
        <taxon>Bacteria</taxon>
        <taxon>Bacillati</taxon>
        <taxon>Actinomycetota</taxon>
        <taxon>Actinomycetes</taxon>
        <taxon>Pseudonocardiales</taxon>
        <taxon>Pseudonocardiaceae</taxon>
        <taxon>Actinomycetospora</taxon>
    </lineage>
</organism>
<keyword evidence="11" id="KW-1185">Reference proteome</keyword>
<protein>
    <submittedName>
        <fullName evidence="10">AAA family ATPase</fullName>
    </submittedName>
</protein>
<gene>
    <name evidence="10" type="ORF">WCD74_27725</name>
</gene>
<accession>A0ABU8MW91</accession>
<comment type="subcellular location">
    <subcellularLocation>
        <location evidence="1">Cell membrane</location>
        <topology evidence="1">Peripheral membrane protein</topology>
    </subcellularLocation>
</comment>
<evidence type="ECO:0000313" key="10">
    <source>
        <dbReference type="EMBL" id="MEJ2871580.1"/>
    </source>
</evidence>
<dbReference type="SUPFAM" id="SSF52540">
    <property type="entry name" value="P-loop containing nucleoside triphosphate hydrolases"/>
    <property type="match status" value="1"/>
</dbReference>